<accession>A0ACC0MMT1</accession>
<dbReference type="EMBL" id="CM046395">
    <property type="protein sequence ID" value="KAI8541884.1"/>
    <property type="molecule type" value="Genomic_DNA"/>
</dbReference>
<gene>
    <name evidence="1" type="ORF">RHMOL_Rhmol08G0095600</name>
</gene>
<dbReference type="Proteomes" id="UP001062846">
    <property type="component" value="Chromosome 8"/>
</dbReference>
<protein>
    <submittedName>
        <fullName evidence="1">Uncharacterized protein</fullName>
    </submittedName>
</protein>
<comment type="caution">
    <text evidence="1">The sequence shown here is derived from an EMBL/GenBank/DDBJ whole genome shotgun (WGS) entry which is preliminary data.</text>
</comment>
<proteinExistence type="predicted"/>
<organism evidence="1 2">
    <name type="scientific">Rhododendron molle</name>
    <name type="common">Chinese azalea</name>
    <name type="synonym">Azalea mollis</name>
    <dbReference type="NCBI Taxonomy" id="49168"/>
    <lineage>
        <taxon>Eukaryota</taxon>
        <taxon>Viridiplantae</taxon>
        <taxon>Streptophyta</taxon>
        <taxon>Embryophyta</taxon>
        <taxon>Tracheophyta</taxon>
        <taxon>Spermatophyta</taxon>
        <taxon>Magnoliopsida</taxon>
        <taxon>eudicotyledons</taxon>
        <taxon>Gunneridae</taxon>
        <taxon>Pentapetalae</taxon>
        <taxon>asterids</taxon>
        <taxon>Ericales</taxon>
        <taxon>Ericaceae</taxon>
        <taxon>Ericoideae</taxon>
        <taxon>Rhodoreae</taxon>
        <taxon>Rhododendron</taxon>
    </lineage>
</organism>
<evidence type="ECO:0000313" key="1">
    <source>
        <dbReference type="EMBL" id="KAI8541884.1"/>
    </source>
</evidence>
<reference evidence="1" key="1">
    <citation type="submission" date="2022-02" db="EMBL/GenBank/DDBJ databases">
        <title>Plant Genome Project.</title>
        <authorList>
            <person name="Zhang R.-G."/>
        </authorList>
    </citation>
    <scope>NUCLEOTIDE SEQUENCE</scope>
    <source>
        <strain evidence="1">AT1</strain>
    </source>
</reference>
<sequence>MLSNFHPLIGSLASSSSSIVHASSESVLTHRSQFEVGFLCTGLGCSSIGGGAFTELGPFYPKGDDRGLRRNSMSWNRAFNLLFVESPAGVGWSYSNTTSDYDCGDDSTARDMFTFMLKWYEKFPEFKSRDLFLTRESYAGKKVE</sequence>
<keyword evidence="2" id="KW-1185">Reference proteome</keyword>
<evidence type="ECO:0000313" key="2">
    <source>
        <dbReference type="Proteomes" id="UP001062846"/>
    </source>
</evidence>
<name>A0ACC0MMT1_RHOML</name>